<name>A0A5B8XDV8_9RICK</name>
<dbReference type="CDD" id="cd08054">
    <property type="entry name" value="gp6"/>
    <property type="match status" value="1"/>
</dbReference>
<dbReference type="EMBL" id="CP029077">
    <property type="protein sequence ID" value="QED23492.1"/>
    <property type="molecule type" value="Genomic_DNA"/>
</dbReference>
<proteinExistence type="predicted"/>
<sequence length="90" mass="10675">MQITLDLTKKYLRIMTNDEDDIIQNFISGVEIFAKHYISNNIDFANLPQDLVNAMLDHIAFLYENRGNLEVQTPSRITYVYKKYKNFRLI</sequence>
<reference evidence="1 2" key="1">
    <citation type="journal article" date="2019" name="ISME J.">
        <title>Deianiraea, an extracellular bacterium associated with the ciliate Paramecium, suggests an alternative scenario for the evolution of Rickettsiales.</title>
        <authorList>
            <person name="Castelli M."/>
            <person name="Sabaneyeva E."/>
            <person name="Lanzoni O."/>
            <person name="Lebedeva N."/>
            <person name="Floriano A.M."/>
            <person name="Gaiarsa S."/>
            <person name="Benken K."/>
            <person name="Modeo L."/>
            <person name="Bandi C."/>
            <person name="Potekhin A."/>
            <person name="Sassera D."/>
            <person name="Petroni G."/>
        </authorList>
    </citation>
    <scope>NUCLEOTIDE SEQUENCE [LARGE SCALE GENOMIC DNA]</scope>
    <source>
        <strain evidence="1">CyL4-1</strain>
    </source>
</reference>
<dbReference type="AlphaFoldDB" id="A0A5B8XDV8"/>
<dbReference type="Proteomes" id="UP000321934">
    <property type="component" value="Chromosome"/>
</dbReference>
<protein>
    <submittedName>
        <fullName evidence="1">Phage gp6-like head-tail connector protein</fullName>
    </submittedName>
</protein>
<keyword evidence="2" id="KW-1185">Reference proteome</keyword>
<evidence type="ECO:0000313" key="2">
    <source>
        <dbReference type="Proteomes" id="UP000321934"/>
    </source>
</evidence>
<dbReference type="RefSeq" id="WP_146820761.1">
    <property type="nucleotide sequence ID" value="NZ_CP029077.1"/>
</dbReference>
<dbReference type="InterPro" id="IPR006450">
    <property type="entry name" value="Phage_HK97_gp6-like"/>
</dbReference>
<dbReference type="InterPro" id="IPR021146">
    <property type="entry name" value="Phage_gp6-like_head-tail"/>
</dbReference>
<organism evidence="1 2">
    <name type="scientific">Candidatus Deianiraea vastatrix</name>
    <dbReference type="NCBI Taxonomy" id="2163644"/>
    <lineage>
        <taxon>Bacteria</taxon>
        <taxon>Pseudomonadati</taxon>
        <taxon>Pseudomonadota</taxon>
        <taxon>Alphaproteobacteria</taxon>
        <taxon>Rickettsiales</taxon>
        <taxon>Candidatus Deianiraeaceae</taxon>
        <taxon>Candidatus Deianiraea</taxon>
    </lineage>
</organism>
<evidence type="ECO:0000313" key="1">
    <source>
        <dbReference type="EMBL" id="QED23492.1"/>
    </source>
</evidence>
<dbReference type="Gene3D" id="1.10.3230.30">
    <property type="entry name" value="Phage gp6-like head-tail connector protein"/>
    <property type="match status" value="1"/>
</dbReference>
<dbReference type="OrthoDB" id="7162439at2"/>
<accession>A0A5B8XDV8</accession>
<dbReference type="NCBIfam" id="TIGR01560">
    <property type="entry name" value="put_DNA_pack"/>
    <property type="match status" value="1"/>
</dbReference>
<gene>
    <name evidence="1" type="ORF">Deia_00701</name>
</gene>
<dbReference type="Pfam" id="PF05135">
    <property type="entry name" value="Phage_connect_1"/>
    <property type="match status" value="1"/>
</dbReference>